<dbReference type="Pfam" id="PF12796">
    <property type="entry name" value="Ank_2"/>
    <property type="match status" value="1"/>
</dbReference>
<gene>
    <name evidence="10" type="primary">ASPG</name>
</gene>
<dbReference type="FunFam" id="3.40.50.1170:FF:000003">
    <property type="entry name" value="60 kDa lysophospholipase"/>
    <property type="match status" value="1"/>
</dbReference>
<dbReference type="SFLD" id="SFLDS00057">
    <property type="entry name" value="Glutaminase/Asparaginase"/>
    <property type="match status" value="1"/>
</dbReference>
<dbReference type="InterPro" id="IPR040919">
    <property type="entry name" value="Asparaginase_C"/>
</dbReference>
<dbReference type="InterPro" id="IPR037152">
    <property type="entry name" value="L-asparaginase_N_sf"/>
</dbReference>
<evidence type="ECO:0000259" key="9">
    <source>
        <dbReference type="Pfam" id="PF17763"/>
    </source>
</evidence>
<dbReference type="Gene3D" id="1.25.40.20">
    <property type="entry name" value="Ankyrin repeat-containing domain"/>
    <property type="match status" value="1"/>
</dbReference>
<dbReference type="GO" id="GO:0009066">
    <property type="term" value="P:aspartate family amino acid metabolic process"/>
    <property type="evidence" value="ECO:0007669"/>
    <property type="project" value="UniProtKB-ARBA"/>
</dbReference>
<keyword evidence="3" id="KW-0378">Hydrolase</keyword>
<dbReference type="InterPro" id="IPR036770">
    <property type="entry name" value="Ankyrin_rpt-contain_sf"/>
</dbReference>
<evidence type="ECO:0000256" key="2">
    <source>
        <dbReference type="ARBA" id="ARBA00022737"/>
    </source>
</evidence>
<dbReference type="PROSITE" id="PS50088">
    <property type="entry name" value="ANK_REPEAT"/>
    <property type="match status" value="1"/>
</dbReference>
<dbReference type="Proteomes" id="UP000314985">
    <property type="component" value="Chromosome 7"/>
</dbReference>
<dbReference type="FunFam" id="3.40.50.40:FF:000001">
    <property type="entry name" value="L-asparaginase 1"/>
    <property type="match status" value="1"/>
</dbReference>
<name>A0A4X1TXH2_PIG</name>
<evidence type="ECO:0000313" key="10">
    <source>
        <dbReference type="Ensembl" id="ENSSSCP00070020203.1"/>
    </source>
</evidence>
<protein>
    <recommendedName>
        <fullName evidence="1">asparaginase</fullName>
        <ecNumber evidence="1">3.5.1.1</ecNumber>
    </recommendedName>
</protein>
<dbReference type="PANTHER" id="PTHR11707">
    <property type="entry name" value="L-ASPARAGINASE"/>
    <property type="match status" value="1"/>
</dbReference>
<organism evidence="10 11">
    <name type="scientific">Sus scrofa</name>
    <name type="common">Pig</name>
    <dbReference type="NCBI Taxonomy" id="9823"/>
    <lineage>
        <taxon>Eukaryota</taxon>
        <taxon>Metazoa</taxon>
        <taxon>Chordata</taxon>
        <taxon>Craniata</taxon>
        <taxon>Vertebrata</taxon>
        <taxon>Euteleostomi</taxon>
        <taxon>Mammalia</taxon>
        <taxon>Eutheria</taxon>
        <taxon>Laurasiatheria</taxon>
        <taxon>Artiodactyla</taxon>
        <taxon>Suina</taxon>
        <taxon>Suidae</taxon>
        <taxon>Sus</taxon>
    </lineage>
</organism>
<dbReference type="InterPro" id="IPR036152">
    <property type="entry name" value="Asp/glu_Ase-like_sf"/>
</dbReference>
<dbReference type="InterPro" id="IPR027474">
    <property type="entry name" value="L-asparaginase_N"/>
</dbReference>
<dbReference type="InterPro" id="IPR006034">
    <property type="entry name" value="Asparaginase/glutaminase-like"/>
</dbReference>
<feature type="repeat" description="ANK" evidence="6">
    <location>
        <begin position="521"/>
        <end position="553"/>
    </location>
</feature>
<keyword evidence="4 6" id="KW-0040">ANK repeat</keyword>
<feature type="active site" evidence="7">
    <location>
        <position position="116"/>
    </location>
</feature>
<sequence length="604" mass="64027">MARAAGRERRLLAIYTGGTLGMRSERGVLVPGKGLAAVLRTLPMFHDEEHARARGLPEDTLVLPPAGPDQRVVYTVLECQPLFDSSDMTISEWVDIAQTIERHYEQYHGFVVIHGTDTMAFAASTLSFVLENLQKPVILTGAQVPIHALWNDGRENLLGALLLAGQYVIPEVCLFFQNQLFRGNRVTKVDAHRFSAFCSPNLPPLATVGADVTINHELVRRVRGRGRLVVHSCMERDVGLLRLYPGIPAALVRAFLQPPLKGVVLETFGSGNGPTKAGLLQELRAAAERGLVIVNCTHCLQGAVTSTYGAGMAMAGAGTVSGSDMTSEAALAKLSYVLGLPGLSLDGRKELLARDLRGEMTPPAVDLLWPSLQGSKLGRGVAQLLSLSQEADAVREVLAPSLACAAAHAGDLEALRALEELVSPLPTLGDQHSHTRPREGALASCRQDGLAGAPSPLHPDLPGLEATAGASVQLRRGTWPLGAPHLSLSLPCGLPGLPGALLVVKAPVSPQGSDLSLEDFGGQTPLHAAARGGHVGTVTMLLQRGLDANARDKDGLSPLLLAVRGRHQGVIGLLRAAGGCLSPQELEDSGTELCRQRLLGTWKW</sequence>
<dbReference type="SMART" id="SM00870">
    <property type="entry name" value="Asparaginase"/>
    <property type="match status" value="1"/>
</dbReference>
<dbReference type="PROSITE" id="PS51732">
    <property type="entry name" value="ASN_GLN_ASE_3"/>
    <property type="match status" value="1"/>
</dbReference>
<feature type="domain" description="L-asparaginase N-terminal" evidence="8">
    <location>
        <begin position="11"/>
        <end position="218"/>
    </location>
</feature>
<comment type="similarity">
    <text evidence="5">In the N-terminal section; belongs to the asparaginase 1 family.</text>
</comment>
<dbReference type="PANTHER" id="PTHR11707:SF28">
    <property type="entry name" value="60 KDA LYSOPHOSPHOLIPASE"/>
    <property type="match status" value="1"/>
</dbReference>
<dbReference type="PROSITE" id="PS50297">
    <property type="entry name" value="ANK_REP_REGION"/>
    <property type="match status" value="1"/>
</dbReference>
<accession>A0A4X1TXH2</accession>
<reference evidence="10 11" key="1">
    <citation type="submission" date="2017-08" db="EMBL/GenBank/DDBJ databases">
        <title>USMARCv1.0.</title>
        <authorList>
            <person name="Hannum G.I."/>
            <person name="Koren S."/>
            <person name="Schroeder S.G."/>
            <person name="Chin S.C."/>
            <person name="Nonneman D.J."/>
            <person name="Becker S.A."/>
            <person name="Rosen B.D."/>
            <person name="Bickhart D.M."/>
            <person name="Putnam N.H."/>
            <person name="Green R.E."/>
            <person name="Tuggle C.K."/>
            <person name="Liu H."/>
            <person name="Rohrer G.A."/>
            <person name="Warr A."/>
            <person name="Hall R."/>
            <person name="Kim K."/>
            <person name="Hume D.A."/>
            <person name="Talbot R."/>
            <person name="Chow W."/>
            <person name="Howe K."/>
            <person name="Schwartz A.S."/>
            <person name="Watson M."/>
            <person name="Archibald A.L."/>
            <person name="Phillippy A.M."/>
            <person name="Smith T.P.L."/>
        </authorList>
    </citation>
    <scope>NUCLEOTIDE SEQUENCE [LARGE SCALE GENOMIC DNA]</scope>
</reference>
<dbReference type="GO" id="GO:0004067">
    <property type="term" value="F:asparaginase activity"/>
    <property type="evidence" value="ECO:0007669"/>
    <property type="project" value="UniProtKB-UniRule"/>
</dbReference>
<dbReference type="PRINTS" id="PR00139">
    <property type="entry name" value="ASNGLNASE"/>
</dbReference>
<evidence type="ECO:0000256" key="6">
    <source>
        <dbReference type="PROSITE-ProRule" id="PRU00023"/>
    </source>
</evidence>
<evidence type="ECO:0000256" key="3">
    <source>
        <dbReference type="ARBA" id="ARBA00022801"/>
    </source>
</evidence>
<dbReference type="InterPro" id="IPR002110">
    <property type="entry name" value="Ankyrin_rpt"/>
</dbReference>
<dbReference type="EC" id="3.5.1.1" evidence="1"/>
<dbReference type="Gene3D" id="3.40.50.1170">
    <property type="entry name" value="L-asparaginase, N-terminal domain"/>
    <property type="match status" value="1"/>
</dbReference>
<dbReference type="InterPro" id="IPR027475">
    <property type="entry name" value="Asparaginase/glutaminase_AS2"/>
</dbReference>
<evidence type="ECO:0000256" key="1">
    <source>
        <dbReference type="ARBA" id="ARBA00012920"/>
    </source>
</evidence>
<keyword evidence="2" id="KW-0677">Repeat</keyword>
<evidence type="ECO:0000313" key="11">
    <source>
        <dbReference type="Proteomes" id="UP000314985"/>
    </source>
</evidence>
<dbReference type="PIRSF" id="PIRSF001220">
    <property type="entry name" value="L-ASNase_gatD"/>
    <property type="match status" value="1"/>
</dbReference>
<dbReference type="Gene3D" id="3.40.50.40">
    <property type="match status" value="1"/>
</dbReference>
<evidence type="ECO:0000256" key="7">
    <source>
        <dbReference type="PROSITE-ProRule" id="PRU10100"/>
    </source>
</evidence>
<dbReference type="Pfam" id="PF17763">
    <property type="entry name" value="Asparaginase_C"/>
    <property type="match status" value="1"/>
</dbReference>
<dbReference type="CDD" id="cd08963">
    <property type="entry name" value="L-asparaginase_I"/>
    <property type="match status" value="1"/>
</dbReference>
<dbReference type="SMART" id="SM00248">
    <property type="entry name" value="ANK"/>
    <property type="match status" value="2"/>
</dbReference>
<evidence type="ECO:0000256" key="5">
    <source>
        <dbReference type="ARBA" id="ARBA00061199"/>
    </source>
</evidence>
<dbReference type="SUPFAM" id="SSF48403">
    <property type="entry name" value="Ankyrin repeat"/>
    <property type="match status" value="1"/>
</dbReference>
<dbReference type="InterPro" id="IPR041725">
    <property type="entry name" value="L-asparaginase_I"/>
</dbReference>
<proteinExistence type="inferred from homology"/>
<dbReference type="AlphaFoldDB" id="A0A4X1TXH2"/>
<evidence type="ECO:0000256" key="4">
    <source>
        <dbReference type="ARBA" id="ARBA00023043"/>
    </source>
</evidence>
<reference evidence="10" key="2">
    <citation type="submission" date="2025-08" db="UniProtKB">
        <authorList>
            <consortium name="Ensembl"/>
        </authorList>
    </citation>
    <scope>IDENTIFICATION</scope>
</reference>
<dbReference type="PROSITE" id="PS00917">
    <property type="entry name" value="ASN_GLN_ASE_2"/>
    <property type="match status" value="1"/>
</dbReference>
<dbReference type="Ensembl" id="ENSSSCT00070024408.1">
    <property type="protein sequence ID" value="ENSSSCP00070020203.1"/>
    <property type="gene ID" value="ENSSSCG00070012474.1"/>
</dbReference>
<dbReference type="PIRSF" id="PIRSF500176">
    <property type="entry name" value="L_ASNase"/>
    <property type="match status" value="1"/>
</dbReference>
<dbReference type="InterPro" id="IPR027473">
    <property type="entry name" value="L-asparaginase_C"/>
</dbReference>
<feature type="domain" description="Asparaginase/glutaminase C-terminal" evidence="9">
    <location>
        <begin position="237"/>
        <end position="340"/>
    </location>
</feature>
<dbReference type="SUPFAM" id="SSF53774">
    <property type="entry name" value="Glutaminase/Asparaginase"/>
    <property type="match status" value="1"/>
</dbReference>
<evidence type="ECO:0000259" key="8">
    <source>
        <dbReference type="Pfam" id="PF00710"/>
    </source>
</evidence>
<dbReference type="Pfam" id="PF00710">
    <property type="entry name" value="Asparaginase"/>
    <property type="match status" value="1"/>
</dbReference>